<evidence type="ECO:0000313" key="3">
    <source>
        <dbReference type="Proteomes" id="UP000295507"/>
    </source>
</evidence>
<dbReference type="InterPro" id="IPR002508">
    <property type="entry name" value="MurNAc-LAA_cat"/>
</dbReference>
<dbReference type="SUPFAM" id="SSF53187">
    <property type="entry name" value="Zn-dependent exopeptidases"/>
    <property type="match status" value="1"/>
</dbReference>
<dbReference type="GO" id="GO:0009253">
    <property type="term" value="P:peptidoglycan catabolic process"/>
    <property type="evidence" value="ECO:0007669"/>
    <property type="project" value="InterPro"/>
</dbReference>
<dbReference type="Pfam" id="PF01520">
    <property type="entry name" value="Amidase_3"/>
    <property type="match status" value="1"/>
</dbReference>
<feature type="domain" description="MurNAc-LAA" evidence="1">
    <location>
        <begin position="123"/>
        <end position="236"/>
    </location>
</feature>
<dbReference type="Proteomes" id="UP000295507">
    <property type="component" value="Unassembled WGS sequence"/>
</dbReference>
<dbReference type="EMBL" id="SMBK01000017">
    <property type="protein sequence ID" value="TCU33124.1"/>
    <property type="molecule type" value="Genomic_DNA"/>
</dbReference>
<evidence type="ECO:0000259" key="1">
    <source>
        <dbReference type="SMART" id="SM00646"/>
    </source>
</evidence>
<evidence type="ECO:0000313" key="2">
    <source>
        <dbReference type="EMBL" id="TCU33124.1"/>
    </source>
</evidence>
<dbReference type="Gene3D" id="3.40.630.40">
    <property type="entry name" value="Zn-dependent exopeptidases"/>
    <property type="match status" value="1"/>
</dbReference>
<accession>A0A4R3RF01</accession>
<dbReference type="AlphaFoldDB" id="A0A4R3RF01"/>
<reference evidence="2 3" key="1">
    <citation type="submission" date="2019-03" db="EMBL/GenBank/DDBJ databases">
        <title>Genomic Encyclopedia of Type Strains, Phase IV (KMG-V): Genome sequencing to study the core and pangenomes of soil and plant-associated prokaryotes.</title>
        <authorList>
            <person name="Whitman W."/>
        </authorList>
    </citation>
    <scope>NUCLEOTIDE SEQUENCE [LARGE SCALE GENOMIC DNA]</scope>
    <source>
        <strain evidence="2 3">IE4868</strain>
    </source>
</reference>
<name>A0A4R3RF01_9HYPH</name>
<dbReference type="GO" id="GO:0008745">
    <property type="term" value="F:N-acetylmuramoyl-L-alanine amidase activity"/>
    <property type="evidence" value="ECO:0007669"/>
    <property type="project" value="InterPro"/>
</dbReference>
<comment type="caution">
    <text evidence="2">The sequence shown here is derived from an EMBL/GenBank/DDBJ whole genome shotgun (WGS) entry which is preliminary data.</text>
</comment>
<organism evidence="2 3">
    <name type="scientific">Rhizobium azibense</name>
    <dbReference type="NCBI Taxonomy" id="1136135"/>
    <lineage>
        <taxon>Bacteria</taxon>
        <taxon>Pseudomonadati</taxon>
        <taxon>Pseudomonadota</taxon>
        <taxon>Alphaproteobacteria</taxon>
        <taxon>Hyphomicrobiales</taxon>
        <taxon>Rhizobiaceae</taxon>
        <taxon>Rhizobium/Agrobacterium group</taxon>
        <taxon>Rhizobium</taxon>
    </lineage>
</organism>
<proteinExistence type="predicted"/>
<sequence length="263" mass="28580">MEKTMSDLDILKKRINSGEKIKFQEFEDLLAQQEAIEDALEIMRGNANGLRGEPFTLRASGLGLAIVVGHTQNAQGAYGGPPINQSEYVWNKDLASRITAACSRLGVPAKIFYRDNVGISGAYQQVLNWGATCVMELHFNAHMGAAKGTETLYDAETNSGSKEWAKRLQRAMLEALGTADRDLKERDPGGRGYESVSAIDIPSALVEPFFGDNVSDATKGHNNKDELAEALARAAAAQLGTLSPFWISAAKPRQREHCGLRGK</sequence>
<gene>
    <name evidence="2" type="ORF">EV129_117121</name>
</gene>
<dbReference type="CDD" id="cd02696">
    <property type="entry name" value="MurNAc-LAA"/>
    <property type="match status" value="1"/>
</dbReference>
<dbReference type="SMART" id="SM00646">
    <property type="entry name" value="Ami_3"/>
    <property type="match status" value="1"/>
</dbReference>
<protein>
    <submittedName>
        <fullName evidence="2">N-acetylmuramoyl-L-alanine amidase</fullName>
    </submittedName>
</protein>